<gene>
    <name evidence="1" type="ORF">RhiirC2_789089</name>
</gene>
<evidence type="ECO:0000313" key="2">
    <source>
        <dbReference type="Proteomes" id="UP000233469"/>
    </source>
</evidence>
<dbReference type="AlphaFoldDB" id="A0A2N1MNV5"/>
<organism evidence="1 2">
    <name type="scientific">Rhizophagus irregularis</name>
    <dbReference type="NCBI Taxonomy" id="588596"/>
    <lineage>
        <taxon>Eukaryota</taxon>
        <taxon>Fungi</taxon>
        <taxon>Fungi incertae sedis</taxon>
        <taxon>Mucoromycota</taxon>
        <taxon>Glomeromycotina</taxon>
        <taxon>Glomeromycetes</taxon>
        <taxon>Glomerales</taxon>
        <taxon>Glomeraceae</taxon>
        <taxon>Rhizophagus</taxon>
    </lineage>
</organism>
<protein>
    <submittedName>
        <fullName evidence="1">Uncharacterized protein</fullName>
    </submittedName>
</protein>
<reference evidence="1 2" key="2">
    <citation type="submission" date="2017-10" db="EMBL/GenBank/DDBJ databases">
        <title>Extensive intraspecific genome diversity in a model arbuscular mycorrhizal fungus.</title>
        <authorList>
            <person name="Chen E.C.H."/>
            <person name="Morin E."/>
            <person name="Baudet D."/>
            <person name="Noel J."/>
            <person name="Ndikumana S."/>
            <person name="Charron P."/>
            <person name="St-Onge C."/>
            <person name="Giorgi J."/>
            <person name="Grigoriev I.V."/>
            <person name="Roux C."/>
            <person name="Martin F.M."/>
            <person name="Corradi N."/>
        </authorList>
    </citation>
    <scope>NUCLEOTIDE SEQUENCE [LARGE SCALE GENOMIC DNA]</scope>
    <source>
        <strain evidence="1 2">C2</strain>
    </source>
</reference>
<name>A0A2N1MNV5_9GLOM</name>
<dbReference type="EMBL" id="LLXL01001679">
    <property type="protein sequence ID" value="PKK63312.1"/>
    <property type="molecule type" value="Genomic_DNA"/>
</dbReference>
<dbReference type="Proteomes" id="UP000233469">
    <property type="component" value="Unassembled WGS sequence"/>
</dbReference>
<sequence length="72" mass="8582">MSAHHVKNSIKDDEICNIELWGTEFYPEDRDCIILVHNILSKFVPIKYKISDRKNVRKYLAINPVNRKFNIH</sequence>
<reference evidence="1 2" key="1">
    <citation type="submission" date="2016-04" db="EMBL/GenBank/DDBJ databases">
        <title>Genome analyses suggest a sexual origin of heterokaryosis in a supposedly ancient asexual fungus.</title>
        <authorList>
            <person name="Ropars J."/>
            <person name="Sedzielewska K."/>
            <person name="Noel J."/>
            <person name="Charron P."/>
            <person name="Farinelli L."/>
            <person name="Marton T."/>
            <person name="Kruger M."/>
            <person name="Pelin A."/>
            <person name="Brachmann A."/>
            <person name="Corradi N."/>
        </authorList>
    </citation>
    <scope>NUCLEOTIDE SEQUENCE [LARGE SCALE GENOMIC DNA]</scope>
    <source>
        <strain evidence="1 2">C2</strain>
    </source>
</reference>
<comment type="caution">
    <text evidence="1">The sequence shown here is derived from an EMBL/GenBank/DDBJ whole genome shotgun (WGS) entry which is preliminary data.</text>
</comment>
<accession>A0A2N1MNV5</accession>
<evidence type="ECO:0000313" key="1">
    <source>
        <dbReference type="EMBL" id="PKK63312.1"/>
    </source>
</evidence>
<proteinExistence type="predicted"/>